<feature type="domain" description="F-box" evidence="1">
    <location>
        <begin position="98"/>
        <end position="152"/>
    </location>
</feature>
<dbReference type="EMBL" id="JAYKXP010000061">
    <property type="protein sequence ID" value="KAK7033529.1"/>
    <property type="molecule type" value="Genomic_DNA"/>
</dbReference>
<dbReference type="Pfam" id="PF12937">
    <property type="entry name" value="F-box-like"/>
    <property type="match status" value="1"/>
</dbReference>
<dbReference type="SUPFAM" id="SSF81383">
    <property type="entry name" value="F-box domain"/>
    <property type="match status" value="1"/>
</dbReference>
<sequence>MVFQTCYSCGTINSPTTHRHIEDHPSLPPRFLRSNDLLPYPEHVRLSRVYANAKKDQAWLQSNIEYLERHVLPSLHQKLACVSRAVDEYAVALSPVKHVPTEVLLNIMSLCVDNDGADLLQPNHSSVWACAQVCHRWRAIALDVPSFWCHINVDIRKRESFAYGLQFRGLPAMLETFLARSYPSPLRIAFASDTSTVLSQNLLKIMFQYCSRWKTVTLDVPSAIALNLPPSLTTGAPYLETLTMDAAFLAQDTSHSSSLMLHAPRLKSLNLLGSIDILRRHHRPAPSLFALPWDQLRTLNITTSSVVDFPTIIRHTPNIEYCHLEARSSPHVVLLPQEYRLPKLRTLRLTGHAVYLLRYLSAPVLVSLIVDDTPAPYCGVRTILAFIERSGCSLKHLAFESIPMSDRVLPLLQASPKLVTLDLNVSLGNETVLFDLLLSALLYNGSNNNCVAPLLKELSISVYSHKSINSALLVDMIKSRRRTDGPKAGIARLGRFRLRTNAEWNKLFDELTKDDGLSVDFELH</sequence>
<accession>A0AAW0C3N5</accession>
<dbReference type="Proteomes" id="UP001383192">
    <property type="component" value="Unassembled WGS sequence"/>
</dbReference>
<organism evidence="2 3">
    <name type="scientific">Paramarasmius palmivorus</name>
    <dbReference type="NCBI Taxonomy" id="297713"/>
    <lineage>
        <taxon>Eukaryota</taxon>
        <taxon>Fungi</taxon>
        <taxon>Dikarya</taxon>
        <taxon>Basidiomycota</taxon>
        <taxon>Agaricomycotina</taxon>
        <taxon>Agaricomycetes</taxon>
        <taxon>Agaricomycetidae</taxon>
        <taxon>Agaricales</taxon>
        <taxon>Marasmiineae</taxon>
        <taxon>Marasmiaceae</taxon>
        <taxon>Paramarasmius</taxon>
    </lineage>
</organism>
<dbReference type="InterPro" id="IPR036047">
    <property type="entry name" value="F-box-like_dom_sf"/>
</dbReference>
<dbReference type="InterPro" id="IPR001810">
    <property type="entry name" value="F-box_dom"/>
</dbReference>
<evidence type="ECO:0000313" key="2">
    <source>
        <dbReference type="EMBL" id="KAK7033529.1"/>
    </source>
</evidence>
<proteinExistence type="predicted"/>
<gene>
    <name evidence="2" type="ORF">VNI00_012753</name>
</gene>
<evidence type="ECO:0000259" key="1">
    <source>
        <dbReference type="Pfam" id="PF12937"/>
    </source>
</evidence>
<protein>
    <recommendedName>
        <fullName evidence="1">F-box domain-containing protein</fullName>
    </recommendedName>
</protein>
<dbReference type="InterPro" id="IPR032675">
    <property type="entry name" value="LRR_dom_sf"/>
</dbReference>
<reference evidence="2 3" key="1">
    <citation type="submission" date="2024-01" db="EMBL/GenBank/DDBJ databases">
        <title>A draft genome for a cacao thread blight-causing isolate of Paramarasmius palmivorus.</title>
        <authorList>
            <person name="Baruah I.K."/>
            <person name="Bukari Y."/>
            <person name="Amoako-Attah I."/>
            <person name="Meinhardt L.W."/>
            <person name="Bailey B.A."/>
            <person name="Cohen S.P."/>
        </authorList>
    </citation>
    <scope>NUCLEOTIDE SEQUENCE [LARGE SCALE GENOMIC DNA]</scope>
    <source>
        <strain evidence="2 3">GH-12</strain>
    </source>
</reference>
<name>A0AAW0C3N5_9AGAR</name>
<dbReference type="AlphaFoldDB" id="A0AAW0C3N5"/>
<dbReference type="Gene3D" id="3.80.10.10">
    <property type="entry name" value="Ribonuclease Inhibitor"/>
    <property type="match status" value="1"/>
</dbReference>
<keyword evidence="3" id="KW-1185">Reference proteome</keyword>
<evidence type="ECO:0000313" key="3">
    <source>
        <dbReference type="Proteomes" id="UP001383192"/>
    </source>
</evidence>
<dbReference type="Gene3D" id="1.20.1280.50">
    <property type="match status" value="1"/>
</dbReference>
<dbReference type="SUPFAM" id="SSF52047">
    <property type="entry name" value="RNI-like"/>
    <property type="match status" value="1"/>
</dbReference>
<comment type="caution">
    <text evidence="2">The sequence shown here is derived from an EMBL/GenBank/DDBJ whole genome shotgun (WGS) entry which is preliminary data.</text>
</comment>